<accession>A0ABW6I946</accession>
<name>A0ABW6I946_9CYAN</name>
<dbReference type="Proteomes" id="UP001600165">
    <property type="component" value="Unassembled WGS sequence"/>
</dbReference>
<keyword evidence="2" id="KW-0808">Transferase</keyword>
<organism evidence="2 3">
    <name type="scientific">Almyronema epifaneia S1</name>
    <dbReference type="NCBI Taxonomy" id="2991925"/>
    <lineage>
        <taxon>Bacteria</taxon>
        <taxon>Bacillati</taxon>
        <taxon>Cyanobacteriota</taxon>
        <taxon>Cyanophyceae</taxon>
        <taxon>Nodosilineales</taxon>
        <taxon>Nodosilineaceae</taxon>
        <taxon>Almyronema</taxon>
        <taxon>Almyronema epifaneia</taxon>
    </lineage>
</organism>
<evidence type="ECO:0000259" key="1">
    <source>
        <dbReference type="Pfam" id="PF00535"/>
    </source>
</evidence>
<dbReference type="Pfam" id="PF00535">
    <property type="entry name" value="Glycos_transf_2"/>
    <property type="match status" value="1"/>
</dbReference>
<dbReference type="InterPro" id="IPR029044">
    <property type="entry name" value="Nucleotide-diphossugar_trans"/>
</dbReference>
<gene>
    <name evidence="2" type="ORF">ACFVKH_00165</name>
</gene>
<sequence>MRYLAQELPQVSVIIPVFNDAARLQRCLAALEHQTYPQSHYQVIVVDNGSDDPSAVPALVGQKNWAIAAVESVPGSYAARNRGIQLAQGAAIAFTDADCIPEADWLEKGVERLLATPECGLVSGNIEIFPQDPAHPTAVELFEMATAFPQAQHLRDMKYGATANLFTWKSVIQAVGPFNATLKSGGDLDWGRRVYEAGYQQVYAEEVRVAHPARVSFEQIRQKTVRLAGGHYDLLNRKLYHFFYKDSLLFALAQQKRIPPALLKHLLFGIILAQDLIPPVMYVISVFRSSKLSRVSEKLQVALVIVFVRYSSAWAKIRLRLGQAPARV</sequence>
<dbReference type="PANTHER" id="PTHR43179">
    <property type="entry name" value="RHAMNOSYLTRANSFERASE WBBL"/>
    <property type="match status" value="1"/>
</dbReference>
<dbReference type="RefSeq" id="WP_377960165.1">
    <property type="nucleotide sequence ID" value="NZ_JBHZOL010000001.1"/>
</dbReference>
<dbReference type="GO" id="GO:0016757">
    <property type="term" value="F:glycosyltransferase activity"/>
    <property type="evidence" value="ECO:0007669"/>
    <property type="project" value="UniProtKB-KW"/>
</dbReference>
<dbReference type="SUPFAM" id="SSF53448">
    <property type="entry name" value="Nucleotide-diphospho-sugar transferases"/>
    <property type="match status" value="1"/>
</dbReference>
<feature type="domain" description="Glycosyltransferase 2-like" evidence="1">
    <location>
        <begin position="12"/>
        <end position="140"/>
    </location>
</feature>
<protein>
    <submittedName>
        <fullName evidence="2">Glycosyltransferase</fullName>
        <ecNumber evidence="2">2.4.-.-</ecNumber>
    </submittedName>
</protein>
<dbReference type="InterPro" id="IPR001173">
    <property type="entry name" value="Glyco_trans_2-like"/>
</dbReference>
<evidence type="ECO:0000313" key="2">
    <source>
        <dbReference type="EMBL" id="MFE4104668.1"/>
    </source>
</evidence>
<proteinExistence type="predicted"/>
<reference evidence="2 3" key="1">
    <citation type="submission" date="2024-10" db="EMBL/GenBank/DDBJ databases">
        <authorList>
            <person name="Ratan Roy A."/>
            <person name="Morales Sandoval P.H."/>
            <person name="De Los Santos Villalobos S."/>
            <person name="Chakraborty S."/>
            <person name="Mukherjee J."/>
        </authorList>
    </citation>
    <scope>NUCLEOTIDE SEQUENCE [LARGE SCALE GENOMIC DNA]</scope>
    <source>
        <strain evidence="2 3">S1</strain>
    </source>
</reference>
<dbReference type="CDD" id="cd00761">
    <property type="entry name" value="Glyco_tranf_GTA_type"/>
    <property type="match status" value="1"/>
</dbReference>
<dbReference type="PANTHER" id="PTHR43179:SF7">
    <property type="entry name" value="RHAMNOSYLTRANSFERASE WBBL"/>
    <property type="match status" value="1"/>
</dbReference>
<keyword evidence="3" id="KW-1185">Reference proteome</keyword>
<dbReference type="EC" id="2.4.-.-" evidence="2"/>
<evidence type="ECO:0000313" key="3">
    <source>
        <dbReference type="Proteomes" id="UP001600165"/>
    </source>
</evidence>
<keyword evidence="2" id="KW-0328">Glycosyltransferase</keyword>
<dbReference type="EMBL" id="JBHZOL010000001">
    <property type="protein sequence ID" value="MFE4104668.1"/>
    <property type="molecule type" value="Genomic_DNA"/>
</dbReference>
<comment type="caution">
    <text evidence="2">The sequence shown here is derived from an EMBL/GenBank/DDBJ whole genome shotgun (WGS) entry which is preliminary data.</text>
</comment>
<dbReference type="Gene3D" id="3.90.550.10">
    <property type="entry name" value="Spore Coat Polysaccharide Biosynthesis Protein SpsA, Chain A"/>
    <property type="match status" value="1"/>
</dbReference>